<evidence type="ECO:0000313" key="2">
    <source>
        <dbReference type="Proteomes" id="UP001370100"/>
    </source>
</evidence>
<comment type="caution">
    <text evidence="1">The sequence shown here is derived from an EMBL/GenBank/DDBJ whole genome shotgun (WGS) entry which is preliminary data.</text>
</comment>
<organism evidence="1 2">
    <name type="scientific">Actinomycetospora aeridis</name>
    <dbReference type="NCBI Taxonomy" id="3129231"/>
    <lineage>
        <taxon>Bacteria</taxon>
        <taxon>Bacillati</taxon>
        <taxon>Actinomycetota</taxon>
        <taxon>Actinomycetes</taxon>
        <taxon>Pseudonocardiales</taxon>
        <taxon>Pseudonocardiaceae</taxon>
        <taxon>Actinomycetospora</taxon>
    </lineage>
</organism>
<proteinExistence type="predicted"/>
<dbReference type="Proteomes" id="UP001370100">
    <property type="component" value="Unassembled WGS sequence"/>
</dbReference>
<name>A0ABU8NBW5_9PSEU</name>
<protein>
    <submittedName>
        <fullName evidence="1">Uncharacterized protein</fullName>
    </submittedName>
</protein>
<gene>
    <name evidence="1" type="ORF">WCD41_23620</name>
</gene>
<reference evidence="1 2" key="1">
    <citation type="submission" date="2024-03" db="EMBL/GenBank/DDBJ databases">
        <title>Actinomycetospora sp. OC33-EN06, a novel actinomycete isolated from wild orchid (Aerides multiflora).</title>
        <authorList>
            <person name="Suriyachadkun C."/>
        </authorList>
    </citation>
    <scope>NUCLEOTIDE SEQUENCE [LARGE SCALE GENOMIC DNA]</scope>
    <source>
        <strain evidence="1 2">OC33-EN06</strain>
    </source>
</reference>
<dbReference type="RefSeq" id="WP_337717074.1">
    <property type="nucleotide sequence ID" value="NZ_JBBEGL010000007.1"/>
</dbReference>
<sequence length="119" mass="13384">MLADFASVVGNNAIVVPTISTGDDPFVLPGFQTEGRRRDHEAVLVYSVRRVLRDTEVHVNNSRAGAITRAVDPDLYRTQMIVFPGSYLWGNSSQNKIVLRAVGERFEIKDMVCFFHQDD</sequence>
<accession>A0ABU8NBW5</accession>
<dbReference type="EMBL" id="JBBEGL010000007">
    <property type="protein sequence ID" value="MEJ2889470.1"/>
    <property type="molecule type" value="Genomic_DNA"/>
</dbReference>
<evidence type="ECO:0000313" key="1">
    <source>
        <dbReference type="EMBL" id="MEJ2889470.1"/>
    </source>
</evidence>
<keyword evidence="2" id="KW-1185">Reference proteome</keyword>